<dbReference type="EMBL" id="LCWF01000082">
    <property type="protein sequence ID" value="KKY21687.1"/>
    <property type="molecule type" value="Genomic_DNA"/>
</dbReference>
<dbReference type="InterPro" id="IPR052974">
    <property type="entry name" value="GH79_Enzymes"/>
</dbReference>
<proteinExistence type="predicted"/>
<dbReference type="InterPro" id="IPR013780">
    <property type="entry name" value="Glyco_hydro_b"/>
</dbReference>
<evidence type="ECO:0000259" key="1">
    <source>
        <dbReference type="Pfam" id="PF16862"/>
    </source>
</evidence>
<dbReference type="Gene3D" id="2.60.40.1180">
    <property type="entry name" value="Golgi alpha-mannosidase II"/>
    <property type="match status" value="1"/>
</dbReference>
<gene>
    <name evidence="2" type="ORF">UCRPC4_g03453</name>
</gene>
<feature type="domain" description="Beta-glucuronidase C-terminal" evidence="1">
    <location>
        <begin position="238"/>
        <end position="340"/>
    </location>
</feature>
<dbReference type="AlphaFoldDB" id="A0A0G2EFN3"/>
<name>A0A0G2EFN3_PHACM</name>
<dbReference type="Proteomes" id="UP000053317">
    <property type="component" value="Unassembled WGS sequence"/>
</dbReference>
<dbReference type="Pfam" id="PF16862">
    <property type="entry name" value="Glyco_hydro_79C"/>
    <property type="match status" value="1"/>
</dbReference>
<comment type="caution">
    <text evidence="2">The sequence shown here is derived from an EMBL/GenBank/DDBJ whole genome shotgun (WGS) entry which is preliminary data.</text>
</comment>
<dbReference type="PANTHER" id="PTHR36183">
    <property type="entry name" value="BETA-GLUCURONIDASE"/>
    <property type="match status" value="1"/>
</dbReference>
<reference evidence="2 3" key="1">
    <citation type="submission" date="2015-05" db="EMBL/GenBank/DDBJ databases">
        <title>Distinctive expansion of gene families associated with plant cell wall degradation and secondary metabolism in the genomes of grapevine trunk pathogens.</title>
        <authorList>
            <person name="Lawrence D.P."/>
            <person name="Travadon R."/>
            <person name="Rolshausen P.E."/>
            <person name="Baumgartner K."/>
        </authorList>
    </citation>
    <scope>NUCLEOTIDE SEQUENCE [LARGE SCALE GENOMIC DNA]</scope>
    <source>
        <strain evidence="2">UCRPC4</strain>
    </source>
</reference>
<evidence type="ECO:0000313" key="2">
    <source>
        <dbReference type="EMBL" id="KKY21687.1"/>
    </source>
</evidence>
<organism evidence="2 3">
    <name type="scientific">Phaeomoniella chlamydospora</name>
    <name type="common">Phaeoacremonium chlamydosporum</name>
    <dbReference type="NCBI Taxonomy" id="158046"/>
    <lineage>
        <taxon>Eukaryota</taxon>
        <taxon>Fungi</taxon>
        <taxon>Dikarya</taxon>
        <taxon>Ascomycota</taxon>
        <taxon>Pezizomycotina</taxon>
        <taxon>Eurotiomycetes</taxon>
        <taxon>Chaetothyriomycetidae</taxon>
        <taxon>Phaeomoniellales</taxon>
        <taxon>Phaeomoniellaceae</taxon>
        <taxon>Phaeomoniella</taxon>
    </lineage>
</organism>
<dbReference type="OrthoDB" id="2796951at2759"/>
<keyword evidence="3" id="KW-1185">Reference proteome</keyword>
<evidence type="ECO:0000313" key="3">
    <source>
        <dbReference type="Proteomes" id="UP000053317"/>
    </source>
</evidence>
<sequence>MTLAGTYNGNVTLGLDRRLNNQSNTLAAAKDALDTMVFNDTDPIANGNWTANKDYSSQISWQSDMGPDLSPDIFQAGVYLEVSSFNVSTLAALEGHATKYVRTFASHHYPQSASTSNLSKLMNHAQIAEYISPFESEFEASSSRGKPYVMGETNSATQGGGGISPTFGAGLWVMDYIFQSLILGFKALYFHQGTIGQYCWWSTSTINSPYYGAYFAALALAHADQIAPLDNASTPYAAYAIYSESNPVKVLLYNSDYYASGTRTNHTFIFTGLHSKAVAAKRLTAPYATSRQDEGENPTIGGQSFGNLTCGLQGEETWEKIMVVEGGEARFVVGASEALLIYL</sequence>
<dbReference type="SUPFAM" id="SSF51445">
    <property type="entry name" value="(Trans)glycosidases"/>
    <property type="match status" value="1"/>
</dbReference>
<protein>
    <submittedName>
        <fullName evidence="2">Putative phosphopantetheine attachment site-containing protein</fullName>
    </submittedName>
</protein>
<accession>A0A0G2EFN3</accession>
<reference evidence="2 3" key="2">
    <citation type="submission" date="2015-05" db="EMBL/GenBank/DDBJ databases">
        <authorList>
            <person name="Morales-Cruz A."/>
            <person name="Amrine K.C."/>
            <person name="Cantu D."/>
        </authorList>
    </citation>
    <scope>NUCLEOTIDE SEQUENCE [LARGE SCALE GENOMIC DNA]</scope>
    <source>
        <strain evidence="2">UCRPC4</strain>
    </source>
</reference>
<dbReference type="InterPro" id="IPR031728">
    <property type="entry name" value="GlcAase_C"/>
</dbReference>
<dbReference type="InterPro" id="IPR017853">
    <property type="entry name" value="GH"/>
</dbReference>
<dbReference type="Gene3D" id="3.20.20.80">
    <property type="entry name" value="Glycosidases"/>
    <property type="match status" value="1"/>
</dbReference>
<dbReference type="PANTHER" id="PTHR36183:SF2">
    <property type="entry name" value="BETA-GLUCURONIDASE C-TERMINAL DOMAIN-CONTAINING PROTEIN"/>
    <property type="match status" value="1"/>
</dbReference>